<proteinExistence type="predicted"/>
<reference evidence="3" key="1">
    <citation type="journal article" date="2019" name="Int. J. Syst. Evol. Microbiol.">
        <title>The Global Catalogue of Microorganisms (GCM) 10K type strain sequencing project: providing services to taxonomists for standard genome sequencing and annotation.</title>
        <authorList>
            <consortium name="The Broad Institute Genomics Platform"/>
            <consortium name="The Broad Institute Genome Sequencing Center for Infectious Disease"/>
            <person name="Wu L."/>
            <person name="Ma J."/>
        </authorList>
    </citation>
    <scope>NUCLEOTIDE SEQUENCE [LARGE SCALE GENOMIC DNA]</scope>
    <source>
        <strain evidence="3">JCM 18053</strain>
    </source>
</reference>
<dbReference type="InterPro" id="IPR033390">
    <property type="entry name" value="Rv2179c-like"/>
</dbReference>
<sequence length="168" mass="18599">MNVMIDLETFGNKPGAVIVALGAVKFGPEGLGEKFYTRIDPESCVALGMTLDASTVQWWLGQSEEARLEIKKPGRSVDEALKNFSFWLGDDRALMWGNGAAFDNVILAAAYQKAGIPLPWKFWNDRCYRTVKALRPDVPLIKQGVAHHALDDACSQAVHLQEILWPSV</sequence>
<dbReference type="RefSeq" id="WP_345736204.1">
    <property type="nucleotide sequence ID" value="NZ_BAABIA010000003.1"/>
</dbReference>
<evidence type="ECO:0000313" key="3">
    <source>
        <dbReference type="Proteomes" id="UP001499852"/>
    </source>
</evidence>
<name>A0ABP9P2H0_9BACT</name>
<dbReference type="Gene3D" id="3.30.420.10">
    <property type="entry name" value="Ribonuclease H-like superfamily/Ribonuclease H"/>
    <property type="match status" value="1"/>
</dbReference>
<dbReference type="InterPro" id="IPR012337">
    <property type="entry name" value="RNaseH-like_sf"/>
</dbReference>
<dbReference type="EMBL" id="BAABIA010000003">
    <property type="protein sequence ID" value="GAA5139302.1"/>
    <property type="molecule type" value="Genomic_DNA"/>
</dbReference>
<comment type="caution">
    <text evidence="2">The sequence shown here is derived from an EMBL/GenBank/DDBJ whole genome shotgun (WGS) entry which is preliminary data.</text>
</comment>
<evidence type="ECO:0000313" key="2">
    <source>
        <dbReference type="EMBL" id="GAA5139302.1"/>
    </source>
</evidence>
<feature type="domain" description="3'-5' exoribonuclease Rv2179c-like" evidence="1">
    <location>
        <begin position="2"/>
        <end position="164"/>
    </location>
</feature>
<dbReference type="InterPro" id="IPR036397">
    <property type="entry name" value="RNaseH_sf"/>
</dbReference>
<evidence type="ECO:0000259" key="1">
    <source>
        <dbReference type="Pfam" id="PF16473"/>
    </source>
</evidence>
<protein>
    <recommendedName>
        <fullName evidence="1">3'-5' exoribonuclease Rv2179c-like domain-containing protein</fullName>
    </recommendedName>
</protein>
<organism evidence="2 3">
    <name type="scientific">Prosthecobacter algae</name>
    <dbReference type="NCBI Taxonomy" id="1144682"/>
    <lineage>
        <taxon>Bacteria</taxon>
        <taxon>Pseudomonadati</taxon>
        <taxon>Verrucomicrobiota</taxon>
        <taxon>Verrucomicrobiia</taxon>
        <taxon>Verrucomicrobiales</taxon>
        <taxon>Verrucomicrobiaceae</taxon>
        <taxon>Prosthecobacter</taxon>
    </lineage>
</organism>
<dbReference type="SUPFAM" id="SSF53098">
    <property type="entry name" value="Ribonuclease H-like"/>
    <property type="match status" value="1"/>
</dbReference>
<gene>
    <name evidence="2" type="ORF">GCM10023213_19770</name>
</gene>
<dbReference type="Proteomes" id="UP001499852">
    <property type="component" value="Unassembled WGS sequence"/>
</dbReference>
<dbReference type="Pfam" id="PF16473">
    <property type="entry name" value="Rv2179c-like"/>
    <property type="match status" value="1"/>
</dbReference>
<accession>A0ABP9P2H0</accession>
<keyword evidence="3" id="KW-1185">Reference proteome</keyword>